<dbReference type="WBParaSite" id="ACRNAN_scaffold478.g28899.t1">
    <property type="protein sequence ID" value="ACRNAN_scaffold478.g28899.t1"/>
    <property type="gene ID" value="ACRNAN_scaffold478.g28899"/>
</dbReference>
<dbReference type="AlphaFoldDB" id="A0A914DZR3"/>
<proteinExistence type="predicted"/>
<evidence type="ECO:0000256" key="1">
    <source>
        <dbReference type="SAM" id="MobiDB-lite"/>
    </source>
</evidence>
<feature type="region of interest" description="Disordered" evidence="1">
    <location>
        <begin position="86"/>
        <end position="109"/>
    </location>
</feature>
<organism evidence="2 3">
    <name type="scientific">Acrobeloides nanus</name>
    <dbReference type="NCBI Taxonomy" id="290746"/>
    <lineage>
        <taxon>Eukaryota</taxon>
        <taxon>Metazoa</taxon>
        <taxon>Ecdysozoa</taxon>
        <taxon>Nematoda</taxon>
        <taxon>Chromadorea</taxon>
        <taxon>Rhabditida</taxon>
        <taxon>Tylenchina</taxon>
        <taxon>Cephalobomorpha</taxon>
        <taxon>Cephaloboidea</taxon>
        <taxon>Cephalobidae</taxon>
        <taxon>Acrobeloides</taxon>
    </lineage>
</organism>
<keyword evidence="2" id="KW-1185">Reference proteome</keyword>
<dbReference type="Proteomes" id="UP000887540">
    <property type="component" value="Unplaced"/>
</dbReference>
<evidence type="ECO:0000313" key="3">
    <source>
        <dbReference type="WBParaSite" id="ACRNAN_scaffold478.g28899.t1"/>
    </source>
</evidence>
<reference evidence="3" key="1">
    <citation type="submission" date="2022-11" db="UniProtKB">
        <authorList>
            <consortium name="WormBaseParasite"/>
        </authorList>
    </citation>
    <scope>IDENTIFICATION</scope>
</reference>
<name>A0A914DZR3_9BILA</name>
<accession>A0A914DZR3</accession>
<sequence length="109" mass="12507">MIKINPSTKVNSIRKLAKKLRANCSDFISVDTHWRNNDGEWSSNSPDLNPLDYSLWSILEVCETPLECGILEASFEEGMERNHFGNFDQDRGQLSEETEGLHGCERRTF</sequence>
<protein>
    <submittedName>
        <fullName evidence="3">Uncharacterized protein</fullName>
    </submittedName>
</protein>
<evidence type="ECO:0000313" key="2">
    <source>
        <dbReference type="Proteomes" id="UP000887540"/>
    </source>
</evidence>